<evidence type="ECO:0000259" key="4">
    <source>
        <dbReference type="PROSITE" id="PS51819"/>
    </source>
</evidence>
<feature type="domain" description="VOC" evidence="4">
    <location>
        <begin position="3"/>
        <end position="118"/>
    </location>
</feature>
<name>A0A1G5ZHJ8_9BACT</name>
<proteinExistence type="inferred from homology"/>
<dbReference type="InterPro" id="IPR000335">
    <property type="entry name" value="Bleomycin-R"/>
</dbReference>
<dbReference type="SUPFAM" id="SSF54593">
    <property type="entry name" value="Glyoxalase/Bleomycin resistance protein/Dihydroxybiphenyl dioxygenase"/>
    <property type="match status" value="1"/>
</dbReference>
<dbReference type="PROSITE" id="PS51819">
    <property type="entry name" value="VOC"/>
    <property type="match status" value="1"/>
</dbReference>
<dbReference type="Gene3D" id="3.10.180.10">
    <property type="entry name" value="2,3-Dihydroxybiphenyl 1,2-Dioxygenase, domain 1"/>
    <property type="match status" value="1"/>
</dbReference>
<dbReference type="Proteomes" id="UP000198756">
    <property type="component" value="Unassembled WGS sequence"/>
</dbReference>
<comment type="similarity">
    <text evidence="1">Belongs to the bleomycin resistance protein family.</text>
</comment>
<reference evidence="6" key="1">
    <citation type="submission" date="2016-10" db="EMBL/GenBank/DDBJ databases">
        <authorList>
            <person name="Varghese N."/>
            <person name="Submissions S."/>
        </authorList>
    </citation>
    <scope>NUCLEOTIDE SEQUENCE [LARGE SCALE GENOMIC DNA]</scope>
    <source>
        <strain evidence="6">DSM 22703</strain>
    </source>
</reference>
<evidence type="ECO:0000256" key="1">
    <source>
        <dbReference type="ARBA" id="ARBA00011051"/>
    </source>
</evidence>
<dbReference type="AlphaFoldDB" id="A0A1G5ZHJ8"/>
<keyword evidence="6" id="KW-1185">Reference proteome</keyword>
<dbReference type="OrthoDB" id="66829at2"/>
<evidence type="ECO:0000256" key="3">
    <source>
        <dbReference type="ARBA" id="ARBA00023251"/>
    </source>
</evidence>
<dbReference type="CDD" id="cd08349">
    <property type="entry name" value="BLMA_like"/>
    <property type="match status" value="1"/>
</dbReference>
<dbReference type="EMBL" id="FMXE01000039">
    <property type="protein sequence ID" value="SDA94348.1"/>
    <property type="molecule type" value="Genomic_DNA"/>
</dbReference>
<protein>
    <recommendedName>
        <fullName evidence="2">Bleomycin resistance protein</fullName>
    </recommendedName>
</protein>
<dbReference type="GO" id="GO:0046677">
    <property type="term" value="P:response to antibiotic"/>
    <property type="evidence" value="ECO:0007669"/>
    <property type="project" value="UniProtKB-KW"/>
</dbReference>
<dbReference type="STRING" id="279824.SAMN03080617_03896"/>
<sequence>MLANLQVIPRLPAINLEETQSYFENALGFTLISRYPEYLIMKSGTTELHFFEFKELDPLNNYSMIYIRVAEGIEQLYQDLERSGAMMHPNGKLEVKLWGVKEFAILDPNHTLLTFGQLI</sequence>
<dbReference type="InterPro" id="IPR029068">
    <property type="entry name" value="Glyas_Bleomycin-R_OHBP_Dase"/>
</dbReference>
<evidence type="ECO:0000313" key="5">
    <source>
        <dbReference type="EMBL" id="SDA94348.1"/>
    </source>
</evidence>
<evidence type="ECO:0000256" key="2">
    <source>
        <dbReference type="ARBA" id="ARBA00021572"/>
    </source>
</evidence>
<dbReference type="InterPro" id="IPR037523">
    <property type="entry name" value="VOC_core"/>
</dbReference>
<keyword evidence="3" id="KW-0046">Antibiotic resistance</keyword>
<dbReference type="RefSeq" id="WP_092733898.1">
    <property type="nucleotide sequence ID" value="NZ_FMXE01000039.1"/>
</dbReference>
<evidence type="ECO:0000313" key="6">
    <source>
        <dbReference type="Proteomes" id="UP000198756"/>
    </source>
</evidence>
<gene>
    <name evidence="5" type="ORF">SAMN03080617_03896</name>
</gene>
<organism evidence="5 6">
    <name type="scientific">Algoriphagus alkaliphilus</name>
    <dbReference type="NCBI Taxonomy" id="279824"/>
    <lineage>
        <taxon>Bacteria</taxon>
        <taxon>Pseudomonadati</taxon>
        <taxon>Bacteroidota</taxon>
        <taxon>Cytophagia</taxon>
        <taxon>Cytophagales</taxon>
        <taxon>Cyclobacteriaceae</taxon>
        <taxon>Algoriphagus</taxon>
    </lineage>
</organism>
<accession>A0A1G5ZHJ8</accession>